<evidence type="ECO:0008006" key="3">
    <source>
        <dbReference type="Google" id="ProtNLM"/>
    </source>
</evidence>
<evidence type="ECO:0000313" key="1">
    <source>
        <dbReference type="EMBL" id="SDE29456.1"/>
    </source>
</evidence>
<evidence type="ECO:0000313" key="2">
    <source>
        <dbReference type="Proteomes" id="UP000199109"/>
    </source>
</evidence>
<dbReference type="AlphaFoldDB" id="A0A1G7BSW7"/>
<dbReference type="SUPFAM" id="SSF47226">
    <property type="entry name" value="Histidine-containing phosphotransfer domain, HPT domain"/>
    <property type="match status" value="1"/>
</dbReference>
<organism evidence="1 2">
    <name type="scientific">Pricia antarctica</name>
    <dbReference type="NCBI Taxonomy" id="641691"/>
    <lineage>
        <taxon>Bacteria</taxon>
        <taxon>Pseudomonadati</taxon>
        <taxon>Bacteroidota</taxon>
        <taxon>Flavobacteriia</taxon>
        <taxon>Flavobacteriales</taxon>
        <taxon>Flavobacteriaceae</taxon>
        <taxon>Pricia</taxon>
    </lineage>
</organism>
<sequence length="137" mass="15332">MKTKNLLDLHQLSGINLHELSTNVDLEPILEECMGELDLLQQLVSLYHENALEFIGAARIHLLNSDFKELGLAAHKIKAGLAMMRTDSLHAIIVLIQKECSEDQDPKHLQFLSDCFAEEYPTVKDSIDTALANLNHG</sequence>
<dbReference type="Gene3D" id="1.20.120.160">
    <property type="entry name" value="HPT domain"/>
    <property type="match status" value="1"/>
</dbReference>
<dbReference type="STRING" id="641691.SAMN05421636_104258"/>
<proteinExistence type="predicted"/>
<dbReference type="EMBL" id="FNAO01000004">
    <property type="protein sequence ID" value="SDE29456.1"/>
    <property type="molecule type" value="Genomic_DNA"/>
</dbReference>
<name>A0A1G7BSW7_9FLAO</name>
<accession>A0A1G7BSW7</accession>
<gene>
    <name evidence="1" type="ORF">SAMN05421636_104258</name>
</gene>
<dbReference type="GO" id="GO:0000160">
    <property type="term" value="P:phosphorelay signal transduction system"/>
    <property type="evidence" value="ECO:0007669"/>
    <property type="project" value="InterPro"/>
</dbReference>
<dbReference type="Proteomes" id="UP000199109">
    <property type="component" value="Unassembled WGS sequence"/>
</dbReference>
<protein>
    <recommendedName>
        <fullName evidence="3">Hpt domain-containing protein</fullName>
    </recommendedName>
</protein>
<reference evidence="1 2" key="1">
    <citation type="submission" date="2016-10" db="EMBL/GenBank/DDBJ databases">
        <authorList>
            <person name="de Groot N.N."/>
        </authorList>
    </citation>
    <scope>NUCLEOTIDE SEQUENCE [LARGE SCALE GENOMIC DNA]</scope>
    <source>
        <strain evidence="1 2">DSM 23421</strain>
    </source>
</reference>
<dbReference type="RefSeq" id="WP_091867832.1">
    <property type="nucleotide sequence ID" value="NZ_FNAO01000004.1"/>
</dbReference>
<dbReference type="InterPro" id="IPR036641">
    <property type="entry name" value="HPT_dom_sf"/>
</dbReference>
<dbReference type="OrthoDB" id="1442255at2"/>
<keyword evidence="2" id="KW-1185">Reference proteome</keyword>